<feature type="transmembrane region" description="Helical" evidence="1">
    <location>
        <begin position="7"/>
        <end position="26"/>
    </location>
</feature>
<keyword evidence="1" id="KW-1133">Transmembrane helix</keyword>
<accession>A0A7T3KHH9</accession>
<dbReference type="Proteomes" id="UP000595909">
    <property type="component" value="Segment"/>
</dbReference>
<dbReference type="EMBL" id="MT863729">
    <property type="protein sequence ID" value="QPX65349.1"/>
    <property type="molecule type" value="Genomic_DNA"/>
</dbReference>
<proteinExistence type="predicted"/>
<evidence type="ECO:0000256" key="1">
    <source>
        <dbReference type="SAM" id="Phobius"/>
    </source>
</evidence>
<sequence>MLEHIKNFCAGAPIVGGIILLCILVIYFPYIMLPLIMAILLISFSYYIGQELRDKEEIKEEMKEFD</sequence>
<organism evidence="2 3">
    <name type="scientific">Campylobacter phage F372</name>
    <dbReference type="NCBI Taxonomy" id="2794375"/>
    <lineage>
        <taxon>Viruses</taxon>
        <taxon>Duplodnaviria</taxon>
        <taxon>Heunggongvirae</taxon>
        <taxon>Uroviricota</taxon>
        <taxon>Caudoviricetes</taxon>
        <taxon>Connertonviridae</taxon>
        <taxon>Fletchervirus</taxon>
        <taxon>Fletchervirus F372</taxon>
    </lineage>
</organism>
<name>A0A7T3KHH9_9CAUD</name>
<evidence type="ECO:0000313" key="2">
    <source>
        <dbReference type="EMBL" id="QPX65349.1"/>
    </source>
</evidence>
<keyword evidence="1" id="KW-0472">Membrane</keyword>
<reference evidence="2 3" key="1">
    <citation type="submission" date="2020-08" db="EMBL/GenBank/DDBJ databases">
        <authorList>
            <person name="Sorensen M.C.H."/>
        </authorList>
    </citation>
    <scope>NUCLEOTIDE SEQUENCE [LARGE SCALE GENOMIC DNA]</scope>
</reference>
<gene>
    <name evidence="2" type="ORF">F372_067</name>
</gene>
<evidence type="ECO:0000313" key="3">
    <source>
        <dbReference type="Proteomes" id="UP000595909"/>
    </source>
</evidence>
<feature type="transmembrane region" description="Helical" evidence="1">
    <location>
        <begin position="32"/>
        <end position="49"/>
    </location>
</feature>
<keyword evidence="3" id="KW-1185">Reference proteome</keyword>
<protein>
    <submittedName>
        <fullName evidence="2">Uncharacterized protein</fullName>
    </submittedName>
</protein>
<keyword evidence="1" id="KW-0812">Transmembrane</keyword>